<dbReference type="InterPro" id="IPR032307">
    <property type="entry name" value="PepSY_TM-like_2"/>
</dbReference>
<dbReference type="Proteomes" id="UP000055854">
    <property type="component" value="Unassembled WGS sequence"/>
</dbReference>
<protein>
    <recommendedName>
        <fullName evidence="4">PepSY-associated transmembrane protein</fullName>
    </recommendedName>
</protein>
<dbReference type="Pfam" id="PF16357">
    <property type="entry name" value="PepSY_TM_like_2"/>
    <property type="match status" value="1"/>
</dbReference>
<sequence length="215" mass="23912">MSDSPSPDLATAQQRRGFWLRTLHQWHWISAALCLIGMLVFAATGLTLNHAARIEARPQVLNRTAQLPAALLQRLGGQAQGDAPLPLPQPVSAWLERELALRLGRQPAEWSADEVYLALPGPGRDAWLSIDRGSGAVEYERTDRGWVSYFNDLHKGRNTGPAWGWFIDLFAVACLVFCSTGLFLLQLHARQRRMTWPLVGLGLLIPLLIALLLLH</sequence>
<proteinExistence type="predicted"/>
<organism evidence="2 3">
    <name type="scientific">Xanthomonas campestris pv. translucens</name>
    <dbReference type="NCBI Taxonomy" id="343"/>
    <lineage>
        <taxon>Bacteria</taxon>
        <taxon>Pseudomonadati</taxon>
        <taxon>Pseudomonadota</taxon>
        <taxon>Gammaproteobacteria</taxon>
        <taxon>Lysobacterales</taxon>
        <taxon>Lysobacteraceae</taxon>
        <taxon>Xanthomonas</taxon>
        <taxon>Xanthomonas translucens group</taxon>
    </lineage>
</organism>
<gene>
    <name evidence="2" type="ORF">ATB53_02940</name>
</gene>
<reference evidence="2 3" key="1">
    <citation type="submission" date="2015-11" db="EMBL/GenBank/DDBJ databases">
        <title>Long Read and Single Molecule DNA Sequencing Simplifies Genome Assembly and TAL Effector Gene Analysis of Xanthomonas translucens.</title>
        <authorList>
            <person name="Peng Z."/>
            <person name="Hu Y."/>
            <person name="Xie J."/>
            <person name="Potnis N."/>
            <person name="Akhunova A."/>
            <person name="Jones J."/>
            <person name="Liu Z."/>
            <person name="White F."/>
            <person name="Liu S."/>
        </authorList>
    </citation>
    <scope>NUCLEOTIDE SEQUENCE [LARGE SCALE GENOMIC DNA]</scope>
    <source>
        <strain evidence="2 3">B1</strain>
    </source>
</reference>
<keyword evidence="1" id="KW-0472">Membrane</keyword>
<dbReference type="AlphaFoldDB" id="A0A109HPQ9"/>
<dbReference type="PANTHER" id="PTHR40115">
    <property type="entry name" value="INNER MEMBRANE PROTEIN WITH PEPSY TM HELIX"/>
    <property type="match status" value="1"/>
</dbReference>
<feature type="transmembrane region" description="Helical" evidence="1">
    <location>
        <begin position="26"/>
        <end position="48"/>
    </location>
</feature>
<feature type="transmembrane region" description="Helical" evidence="1">
    <location>
        <begin position="165"/>
        <end position="188"/>
    </location>
</feature>
<keyword evidence="1" id="KW-0812">Transmembrane</keyword>
<name>A0A109HPQ9_XANCT</name>
<comment type="caution">
    <text evidence="2">The sequence shown here is derived from an EMBL/GenBank/DDBJ whole genome shotgun (WGS) entry which is preliminary data.</text>
</comment>
<feature type="transmembrane region" description="Helical" evidence="1">
    <location>
        <begin position="194"/>
        <end position="214"/>
    </location>
</feature>
<dbReference type="RefSeq" id="WP_058359908.1">
    <property type="nucleotide sequence ID" value="NZ_CP089999.1"/>
</dbReference>
<evidence type="ECO:0000313" key="2">
    <source>
        <dbReference type="EMBL" id="KWV15518.1"/>
    </source>
</evidence>
<keyword evidence="1" id="KW-1133">Transmembrane helix</keyword>
<dbReference type="EMBL" id="LNTA01000058">
    <property type="protein sequence ID" value="KWV15518.1"/>
    <property type="molecule type" value="Genomic_DNA"/>
</dbReference>
<evidence type="ECO:0000256" key="1">
    <source>
        <dbReference type="SAM" id="Phobius"/>
    </source>
</evidence>
<accession>A0A109HPQ9</accession>
<evidence type="ECO:0008006" key="4">
    <source>
        <dbReference type="Google" id="ProtNLM"/>
    </source>
</evidence>
<dbReference type="OrthoDB" id="27171at2"/>
<evidence type="ECO:0000313" key="3">
    <source>
        <dbReference type="Proteomes" id="UP000055854"/>
    </source>
</evidence>
<dbReference type="PANTHER" id="PTHR40115:SF1">
    <property type="entry name" value="INNER MEMBRANE PROTEIN WITH PEPSY TM HELIX"/>
    <property type="match status" value="1"/>
</dbReference>